<proteinExistence type="predicted"/>
<dbReference type="EMBL" id="FNVO01000001">
    <property type="protein sequence ID" value="SEF67738.1"/>
    <property type="molecule type" value="Genomic_DNA"/>
</dbReference>
<dbReference type="PANTHER" id="PTHR42870:SF1">
    <property type="entry name" value="NON-SPECIFIC LIPID-TRANSFER PROTEIN-LIKE 2"/>
    <property type="match status" value="1"/>
</dbReference>
<feature type="domain" description="Thiolase C-terminal" evidence="1">
    <location>
        <begin position="256"/>
        <end position="380"/>
    </location>
</feature>
<sequence length="382" mass="39941">MSADVAIVGIGIHPFGRTPGVSGRRQAVVAARAALADAGVGFADLQFAFGGSHSAGDADTLVSELGLTSLPFINVANGCATGGSALISAYAAIMSGLHDLGIVIGFDKHERGAFNTDPAEHGIGAWYGETGLMLTTQFFGMKIQRYLHRTGMDAGVLTKIAAKAFRNGALNPKAWRRTPLSEAEIAASPMISHPLTQYMYCSPAEGAVALVLCRADRAHHYTDRPVFLRGATLRSRRYGSFEVFSPWLAIERADSPTVDAARAVFEQAGIGPDEVDVAQLQDTESGAELMHMAETGLCAHGEQDGLIAEGATEIGGRLPVNTDGGCIANGEPIGASGLRQVYENVLQLRGDAGAHQVPGGPRVGFTHVYGAPGISACTLLTR</sequence>
<keyword evidence="2" id="KW-0808">Transferase</keyword>
<keyword evidence="3" id="KW-1185">Reference proteome</keyword>
<dbReference type="AlphaFoldDB" id="A0A1H5TZW6"/>
<name>A0A1H5TZW6_9ACTN</name>
<dbReference type="InterPro" id="IPR016039">
    <property type="entry name" value="Thiolase-like"/>
</dbReference>
<dbReference type="CDD" id="cd00829">
    <property type="entry name" value="SCP-x_thiolase"/>
    <property type="match status" value="1"/>
</dbReference>
<dbReference type="PANTHER" id="PTHR42870">
    <property type="entry name" value="ACETYL-COA C-ACETYLTRANSFERASE"/>
    <property type="match status" value="1"/>
</dbReference>
<dbReference type="Gene3D" id="3.40.47.10">
    <property type="match status" value="1"/>
</dbReference>
<evidence type="ECO:0000259" key="1">
    <source>
        <dbReference type="Pfam" id="PF22691"/>
    </source>
</evidence>
<dbReference type="InterPro" id="IPR055140">
    <property type="entry name" value="Thiolase_C_2"/>
</dbReference>
<dbReference type="Pfam" id="PF22691">
    <property type="entry name" value="Thiolase_C_1"/>
    <property type="match status" value="1"/>
</dbReference>
<dbReference type="Proteomes" id="UP000236723">
    <property type="component" value="Unassembled WGS sequence"/>
</dbReference>
<organism evidence="2 3">
    <name type="scientific">Thermomonospora echinospora</name>
    <dbReference type="NCBI Taxonomy" id="1992"/>
    <lineage>
        <taxon>Bacteria</taxon>
        <taxon>Bacillati</taxon>
        <taxon>Actinomycetota</taxon>
        <taxon>Actinomycetes</taxon>
        <taxon>Streptosporangiales</taxon>
        <taxon>Thermomonosporaceae</taxon>
        <taxon>Thermomonospora</taxon>
    </lineage>
</organism>
<evidence type="ECO:0000313" key="3">
    <source>
        <dbReference type="Proteomes" id="UP000236723"/>
    </source>
</evidence>
<dbReference type="InterPro" id="IPR002155">
    <property type="entry name" value="Thiolase"/>
</dbReference>
<evidence type="ECO:0000313" key="2">
    <source>
        <dbReference type="EMBL" id="SEF67738.1"/>
    </source>
</evidence>
<dbReference type="PIRSF" id="PIRSF000429">
    <property type="entry name" value="Ac-CoA_Ac_transf"/>
    <property type="match status" value="1"/>
</dbReference>
<accession>A0A1H5TZW6</accession>
<reference evidence="3" key="1">
    <citation type="submission" date="2016-10" db="EMBL/GenBank/DDBJ databases">
        <authorList>
            <person name="Varghese N."/>
            <person name="Submissions S."/>
        </authorList>
    </citation>
    <scope>NUCLEOTIDE SEQUENCE [LARGE SCALE GENOMIC DNA]</scope>
    <source>
        <strain evidence="3">DSM 43163</strain>
    </source>
</reference>
<dbReference type="OrthoDB" id="9785768at2"/>
<gene>
    <name evidence="2" type="ORF">SAMN04489712_101791</name>
</gene>
<dbReference type="SUPFAM" id="SSF53901">
    <property type="entry name" value="Thiolase-like"/>
    <property type="match status" value="2"/>
</dbReference>
<dbReference type="GO" id="GO:0016747">
    <property type="term" value="F:acyltransferase activity, transferring groups other than amino-acyl groups"/>
    <property type="evidence" value="ECO:0007669"/>
    <property type="project" value="InterPro"/>
</dbReference>
<dbReference type="RefSeq" id="WP_103936167.1">
    <property type="nucleotide sequence ID" value="NZ_FNVO01000001.1"/>
</dbReference>
<protein>
    <submittedName>
        <fullName evidence="2">Acetyl-CoA acetyltransferase</fullName>
    </submittedName>
</protein>